<gene>
    <name evidence="1" type="ORF">CLV72_110205</name>
</gene>
<dbReference type="AlphaFoldDB" id="A0A2T0PU67"/>
<proteinExistence type="predicted"/>
<dbReference type="EMBL" id="PVZC01000010">
    <property type="protein sequence ID" value="PRX92445.1"/>
    <property type="molecule type" value="Genomic_DNA"/>
</dbReference>
<dbReference type="Proteomes" id="UP000237846">
    <property type="component" value="Unassembled WGS sequence"/>
</dbReference>
<evidence type="ECO:0000313" key="1">
    <source>
        <dbReference type="EMBL" id="PRX92445.1"/>
    </source>
</evidence>
<dbReference type="RefSeq" id="WP_106252713.1">
    <property type="nucleotide sequence ID" value="NZ_PVZC01000010.1"/>
</dbReference>
<protein>
    <submittedName>
        <fullName evidence="1">Uncharacterized protein</fullName>
    </submittedName>
</protein>
<comment type="caution">
    <text evidence="1">The sequence shown here is derived from an EMBL/GenBank/DDBJ whole genome shotgun (WGS) entry which is preliminary data.</text>
</comment>
<sequence>MTGDARAGGYDTVRYWRDRLADALEPGGGSLQAVGLADASGVIEAAPAPAGAGTGGGPVWVRAVWGPEAERLLPRTRAESAAVVAALDGQAEEIRVGDRDYTLTGRIEDPGNAGEDLVIASDPAPRRLYLARLAGRRIVIGVSVEGLADPLTGLIDFGRAASAVTGA</sequence>
<name>A0A2T0PU67_9ACTN</name>
<evidence type="ECO:0000313" key="2">
    <source>
        <dbReference type="Proteomes" id="UP000237846"/>
    </source>
</evidence>
<reference evidence="1 2" key="1">
    <citation type="submission" date="2018-03" db="EMBL/GenBank/DDBJ databases">
        <title>Genomic Encyclopedia of Archaeal and Bacterial Type Strains, Phase II (KMG-II): from individual species to whole genera.</title>
        <authorList>
            <person name="Goeker M."/>
        </authorList>
    </citation>
    <scope>NUCLEOTIDE SEQUENCE [LARGE SCALE GENOMIC DNA]</scope>
    <source>
        <strain evidence="1 2">DSM 45601</strain>
    </source>
</reference>
<keyword evidence="2" id="KW-1185">Reference proteome</keyword>
<organism evidence="1 2">
    <name type="scientific">Allonocardiopsis opalescens</name>
    <dbReference type="NCBI Taxonomy" id="1144618"/>
    <lineage>
        <taxon>Bacteria</taxon>
        <taxon>Bacillati</taxon>
        <taxon>Actinomycetota</taxon>
        <taxon>Actinomycetes</taxon>
        <taxon>Streptosporangiales</taxon>
        <taxon>Allonocardiopsis</taxon>
    </lineage>
</organism>
<accession>A0A2T0PU67</accession>